<dbReference type="Proteomes" id="UP000588806">
    <property type="component" value="Unassembled WGS sequence"/>
</dbReference>
<feature type="compositionally biased region" description="Low complexity" evidence="1">
    <location>
        <begin position="371"/>
        <end position="381"/>
    </location>
</feature>
<gene>
    <name evidence="2" type="ORF">HLB35_15605</name>
</gene>
<organism evidence="2 3">
    <name type="scientific">Vreelandella azerica</name>
    <dbReference type="NCBI Taxonomy" id="2732867"/>
    <lineage>
        <taxon>Bacteria</taxon>
        <taxon>Pseudomonadati</taxon>
        <taxon>Pseudomonadota</taxon>
        <taxon>Gammaproteobacteria</taxon>
        <taxon>Oceanospirillales</taxon>
        <taxon>Halomonadaceae</taxon>
        <taxon>Vreelandella</taxon>
    </lineage>
</organism>
<evidence type="ECO:0000313" key="2">
    <source>
        <dbReference type="EMBL" id="NOG32824.1"/>
    </source>
</evidence>
<dbReference type="NCBIfam" id="NF012206">
    <property type="entry name" value="LktA_tand_53"/>
    <property type="match status" value="2"/>
</dbReference>
<reference evidence="2 3" key="2">
    <citation type="submission" date="2020-06" db="EMBL/GenBank/DDBJ databases">
        <title>Halomonas songnenensis sp. nov., a moderately halophilic bacterium isolated from saline and alkaline soils.</title>
        <authorList>
            <person name="Jiang J."/>
            <person name="Pan Y."/>
        </authorList>
    </citation>
    <scope>NUCLEOTIDE SEQUENCE [LARGE SCALE GENOMIC DNA]</scope>
    <source>
        <strain evidence="2 3">TBZ9</strain>
    </source>
</reference>
<accession>A0A7Y3U237</accession>
<evidence type="ECO:0000313" key="3">
    <source>
        <dbReference type="Proteomes" id="UP000588806"/>
    </source>
</evidence>
<dbReference type="RefSeq" id="WP_171703284.1">
    <property type="nucleotide sequence ID" value="NZ_JABFHI010000011.1"/>
</dbReference>
<evidence type="ECO:0000256" key="1">
    <source>
        <dbReference type="SAM" id="MobiDB-lite"/>
    </source>
</evidence>
<proteinExistence type="predicted"/>
<dbReference type="EMBL" id="JABFHI010000011">
    <property type="protein sequence ID" value="NOG32824.1"/>
    <property type="molecule type" value="Genomic_DNA"/>
</dbReference>
<feature type="region of interest" description="Disordered" evidence="1">
    <location>
        <begin position="371"/>
        <end position="398"/>
    </location>
</feature>
<keyword evidence="3" id="KW-1185">Reference proteome</keyword>
<dbReference type="AlphaFoldDB" id="A0A7Y3U237"/>
<reference evidence="2 3" key="1">
    <citation type="submission" date="2020-05" db="EMBL/GenBank/DDBJ databases">
        <authorList>
            <person name="Ruan W."/>
            <person name="Jeon C.O."/>
            <person name="Chun B.H."/>
        </authorList>
    </citation>
    <scope>NUCLEOTIDE SEQUENCE [LARGE SCALE GENOMIC DNA]</scope>
    <source>
        <strain evidence="2 3">TBZ9</strain>
    </source>
</reference>
<sequence length="496" mass="50793">MADDHTVGGDPGHVYEFLGDNNTLIDLADEDFDNPDRWESLGTPLEQQIPALINTISGYFSSNFGLNGSFDTWTMATASGEKLALAGAGTVFVLDQTSDARIREGARINVEGADSVTNIDVDSGRSVSVTASSQNDALSAVGNIKLPGISAPGSFNLERWKESFSKDKFSPKEIGNNFLATQADSVAIGAAFTANILGSQTHAEIESDVVLMADSLDVSADHQSILLGVGSSGGKSQKVAFNASAVANVIQNSTQAWIADNSYIRVGSGTVDSDDSSSPALRVSANDASYMINLTGSFNTGGKAAVGASAGVSVLERDTRAMIGREVSGPWDDSPLSGLQGSIVVDGDALVASTNSGVVIDLAVAGSVAGKSKSDASSSSSTQPAQDDPGKWPNNQANYNSVIGQLQGNLDSGSGSSSSSSSKIGVGLSGSVVVHVGDDNTVATIRGLDTMDVNGRVDVAANDATQMGMFAGGAAISLSQKAWPWPGQPPLLCKAV</sequence>
<comment type="caution">
    <text evidence="2">The sequence shown here is derived from an EMBL/GenBank/DDBJ whole genome shotgun (WGS) entry which is preliminary data.</text>
</comment>
<name>A0A7Y3U237_9GAMM</name>
<dbReference type="InterPro" id="IPR047881">
    <property type="entry name" value="LktA_repeat"/>
</dbReference>
<protein>
    <submittedName>
        <fullName evidence="2">Uncharacterized protein</fullName>
    </submittedName>
</protein>